<gene>
    <name evidence="1" type="primary">ZBED1_21</name>
    <name evidence="1" type="ORF">g.167935</name>
</gene>
<dbReference type="InterPro" id="IPR052865">
    <property type="entry name" value="Zinc_finger_BED"/>
</dbReference>
<organism evidence="1">
    <name type="scientific">Sipha flava</name>
    <name type="common">yellow sugarcane aphid</name>
    <dbReference type="NCBI Taxonomy" id="143950"/>
    <lineage>
        <taxon>Eukaryota</taxon>
        <taxon>Metazoa</taxon>
        <taxon>Ecdysozoa</taxon>
        <taxon>Arthropoda</taxon>
        <taxon>Hexapoda</taxon>
        <taxon>Insecta</taxon>
        <taxon>Pterygota</taxon>
        <taxon>Neoptera</taxon>
        <taxon>Paraneoptera</taxon>
        <taxon>Hemiptera</taxon>
        <taxon>Sternorrhyncha</taxon>
        <taxon>Aphidomorpha</taxon>
        <taxon>Aphidoidea</taxon>
        <taxon>Aphididae</taxon>
        <taxon>Sipha</taxon>
    </lineage>
</organism>
<dbReference type="InterPro" id="IPR012337">
    <property type="entry name" value="RNaseH-like_sf"/>
</dbReference>
<reference evidence="1" key="1">
    <citation type="submission" date="2018-04" db="EMBL/GenBank/DDBJ databases">
        <title>Transcriptome assembly of Sipha flava.</title>
        <authorList>
            <person name="Scully E.D."/>
            <person name="Geib S.M."/>
            <person name="Palmer N.A."/>
            <person name="Koch K."/>
            <person name="Bradshaw J."/>
            <person name="Heng-Moss T."/>
            <person name="Sarath G."/>
        </authorList>
    </citation>
    <scope>NUCLEOTIDE SEQUENCE</scope>
</reference>
<dbReference type="SUPFAM" id="SSF53098">
    <property type="entry name" value="Ribonuclease H-like"/>
    <property type="match status" value="1"/>
</dbReference>
<proteinExistence type="predicted"/>
<evidence type="ECO:0000313" key="1">
    <source>
        <dbReference type="EMBL" id="MBY85447.1"/>
    </source>
</evidence>
<sequence>MHYKHSSYATGNLRDLQYQMNLSVLKVKQDISTRWYSTFTMIERLIKIKIPLTASMSSFSRTPNCLNASEWEIITDCINILKPFKNITSELSGENYPTLSLIIPLIRGLQYMQSWALTS</sequence>
<dbReference type="PANTHER" id="PTHR47241:SF1">
    <property type="entry name" value="BED-TYPE DOMAIN-CONTAINING PROTEIN"/>
    <property type="match status" value="1"/>
</dbReference>
<protein>
    <submittedName>
        <fullName evidence="1">Zinc finger BED domain-containing protein 1</fullName>
    </submittedName>
</protein>
<dbReference type="OrthoDB" id="1607513at2759"/>
<dbReference type="PANTHER" id="PTHR47241">
    <property type="entry name" value="FINGER PROTEIN, PUTATIVE-RELATED"/>
    <property type="match status" value="1"/>
</dbReference>
<accession>A0A2S2R5W4</accession>
<dbReference type="AlphaFoldDB" id="A0A2S2R5W4"/>
<dbReference type="EMBL" id="GGMS01016244">
    <property type="protein sequence ID" value="MBY85447.1"/>
    <property type="molecule type" value="Transcribed_RNA"/>
</dbReference>
<name>A0A2S2R5W4_9HEMI</name>